<dbReference type="RefSeq" id="WP_126275258.1">
    <property type="nucleotide sequence ID" value="NZ_CP034463.1"/>
</dbReference>
<dbReference type="Pfam" id="PF01037">
    <property type="entry name" value="AsnC_trans_reg"/>
    <property type="match status" value="1"/>
</dbReference>
<dbReference type="KEGG" id="saqu:EJC51_38295"/>
<dbReference type="Pfam" id="PF13404">
    <property type="entry name" value="HTH_AsnC-type"/>
    <property type="match status" value="1"/>
</dbReference>
<evidence type="ECO:0000256" key="1">
    <source>
        <dbReference type="ARBA" id="ARBA00023015"/>
    </source>
</evidence>
<sequence length="327" mass="35575">MQAMESDILDHLDLRLLAALEVNARASFSRLGAVLGVSDQTVARRYRKLCAQAGLRVVAVRDADRLGQDQWTLRLRCVPDSAQTIADALARRADTNWIGIASGGTEVVFGTRPRNPGDRDDLLLGKLPRTPRVLEIRAYQLLHRFEGGPRGWTRKFRLLDDDEKAQLRPDPVTSTGPARLDPEDEALVTALERDGRATYPELQRVTGRSESAVKRRLGALLASGAVYIDVEYDSGVIGYPLAATLWITTTPGALHTVGRALAAHDPIAHAAATAGPSNILATAVVRGAADLYAYLSGPLGRLEGVQHVEASPFLRRVKQLTYPRPGR</sequence>
<dbReference type="InterPro" id="IPR011008">
    <property type="entry name" value="Dimeric_a/b-barrel"/>
</dbReference>
<organism evidence="5 6">
    <name type="scientific">Streptomyces aquilus</name>
    <dbReference type="NCBI Taxonomy" id="2548456"/>
    <lineage>
        <taxon>Bacteria</taxon>
        <taxon>Bacillati</taxon>
        <taxon>Actinomycetota</taxon>
        <taxon>Actinomycetes</taxon>
        <taxon>Kitasatosporales</taxon>
        <taxon>Streptomycetaceae</taxon>
        <taxon>Streptomyces</taxon>
    </lineage>
</organism>
<dbReference type="InterPro" id="IPR019888">
    <property type="entry name" value="Tscrpt_reg_AsnC-like"/>
</dbReference>
<dbReference type="Gene3D" id="1.10.10.10">
    <property type="entry name" value="Winged helix-like DNA-binding domain superfamily/Winged helix DNA-binding domain"/>
    <property type="match status" value="2"/>
</dbReference>
<protein>
    <submittedName>
        <fullName evidence="5">AsnC family transcriptional regulator</fullName>
    </submittedName>
</protein>
<keyword evidence="6" id="KW-1185">Reference proteome</keyword>
<proteinExistence type="predicted"/>
<evidence type="ECO:0000313" key="6">
    <source>
        <dbReference type="Proteomes" id="UP000280197"/>
    </source>
</evidence>
<keyword evidence="1" id="KW-0805">Transcription regulation</keyword>
<dbReference type="SMART" id="SM00344">
    <property type="entry name" value="HTH_ASNC"/>
    <property type="match status" value="1"/>
</dbReference>
<dbReference type="PANTHER" id="PTHR30154">
    <property type="entry name" value="LEUCINE-RESPONSIVE REGULATORY PROTEIN"/>
    <property type="match status" value="1"/>
</dbReference>
<dbReference type="SUPFAM" id="SSF54909">
    <property type="entry name" value="Dimeric alpha+beta barrel"/>
    <property type="match status" value="1"/>
</dbReference>
<evidence type="ECO:0000259" key="4">
    <source>
        <dbReference type="PROSITE" id="PS50956"/>
    </source>
</evidence>
<feature type="domain" description="HTH asnC-type" evidence="4">
    <location>
        <begin position="180"/>
        <end position="240"/>
    </location>
</feature>
<dbReference type="InterPro" id="IPR019887">
    <property type="entry name" value="Tscrpt_reg_AsnC/Lrp_C"/>
</dbReference>
<reference evidence="5 6" key="1">
    <citation type="submission" date="2018-12" db="EMBL/GenBank/DDBJ databases">
        <authorList>
            <person name="Li K."/>
        </authorList>
    </citation>
    <scope>NUCLEOTIDE SEQUENCE [LARGE SCALE GENOMIC DNA]</scope>
    <source>
        <strain evidence="6">CR22</strain>
    </source>
</reference>
<dbReference type="InterPro" id="IPR036390">
    <property type="entry name" value="WH_DNA-bd_sf"/>
</dbReference>
<evidence type="ECO:0000313" key="5">
    <source>
        <dbReference type="EMBL" id="AZP21422.1"/>
    </source>
</evidence>
<dbReference type="PANTHER" id="PTHR30154:SF34">
    <property type="entry name" value="TRANSCRIPTIONAL REGULATOR AZLB"/>
    <property type="match status" value="1"/>
</dbReference>
<dbReference type="EMBL" id="CP034463">
    <property type="protein sequence ID" value="AZP21422.1"/>
    <property type="molecule type" value="Genomic_DNA"/>
</dbReference>
<evidence type="ECO:0000256" key="3">
    <source>
        <dbReference type="ARBA" id="ARBA00023163"/>
    </source>
</evidence>
<feature type="domain" description="HTH asnC-type" evidence="4">
    <location>
        <begin position="9"/>
        <end position="69"/>
    </location>
</feature>
<keyword evidence="2" id="KW-0238">DNA-binding</keyword>
<dbReference type="Proteomes" id="UP000280197">
    <property type="component" value="Chromosome"/>
</dbReference>
<dbReference type="PRINTS" id="PR00033">
    <property type="entry name" value="HTHASNC"/>
</dbReference>
<dbReference type="InterPro" id="IPR036388">
    <property type="entry name" value="WH-like_DNA-bd_sf"/>
</dbReference>
<dbReference type="GO" id="GO:0043565">
    <property type="term" value="F:sequence-specific DNA binding"/>
    <property type="evidence" value="ECO:0007669"/>
    <property type="project" value="InterPro"/>
</dbReference>
<dbReference type="Gene3D" id="3.30.70.920">
    <property type="match status" value="1"/>
</dbReference>
<dbReference type="Pfam" id="PF13412">
    <property type="entry name" value="HTH_24"/>
    <property type="match status" value="1"/>
</dbReference>
<dbReference type="GO" id="GO:0005829">
    <property type="term" value="C:cytosol"/>
    <property type="evidence" value="ECO:0007669"/>
    <property type="project" value="TreeGrafter"/>
</dbReference>
<name>A0A3Q9C1K9_9ACTN</name>
<evidence type="ECO:0000256" key="2">
    <source>
        <dbReference type="ARBA" id="ARBA00023125"/>
    </source>
</evidence>
<keyword evidence="3" id="KW-0804">Transcription</keyword>
<dbReference type="SUPFAM" id="SSF46785">
    <property type="entry name" value="Winged helix' DNA-binding domain"/>
    <property type="match status" value="2"/>
</dbReference>
<accession>A0A3Q9C1K9</accession>
<dbReference type="InterPro" id="IPR000485">
    <property type="entry name" value="AsnC-type_HTH_dom"/>
</dbReference>
<gene>
    <name evidence="5" type="ORF">EJC51_38295</name>
</gene>
<dbReference type="GO" id="GO:0043200">
    <property type="term" value="P:response to amino acid"/>
    <property type="evidence" value="ECO:0007669"/>
    <property type="project" value="TreeGrafter"/>
</dbReference>
<dbReference type="PROSITE" id="PS50956">
    <property type="entry name" value="HTH_ASNC_2"/>
    <property type="match status" value="2"/>
</dbReference>
<dbReference type="AlphaFoldDB" id="A0A3Q9C1K9"/>